<keyword evidence="7" id="KW-1185">Reference proteome</keyword>
<dbReference type="STRING" id="1965070.A0A3S3NNL6"/>
<dbReference type="PRINTS" id="PR00504">
    <property type="entry name" value="CHROMODOMAIN"/>
</dbReference>
<dbReference type="EMBL" id="NCKU01019659">
    <property type="protein sequence ID" value="RWR98698.1"/>
    <property type="molecule type" value="Genomic_DNA"/>
</dbReference>
<keyword evidence="2" id="KW-0539">Nucleus</keyword>
<comment type="subcellular location">
    <subcellularLocation>
        <location evidence="1">Nucleus</location>
    </subcellularLocation>
</comment>
<dbReference type="OrthoDB" id="273092at2759"/>
<feature type="domain" description="Chromo" evidence="5">
    <location>
        <begin position="150"/>
        <end position="195"/>
    </location>
</feature>
<dbReference type="PANTHER" id="PTHR22812">
    <property type="entry name" value="CHROMOBOX PROTEIN"/>
    <property type="match status" value="1"/>
</dbReference>
<reference evidence="6 7" key="1">
    <citation type="journal article" date="2018" name="Gigascience">
        <title>Genomes of trombidid mites reveal novel predicted allergens and laterally-transferred genes associated with secondary metabolism.</title>
        <authorList>
            <person name="Dong X."/>
            <person name="Chaisiri K."/>
            <person name="Xia D."/>
            <person name="Armstrong S.D."/>
            <person name="Fang Y."/>
            <person name="Donnelly M.J."/>
            <person name="Kadowaki T."/>
            <person name="McGarry J.W."/>
            <person name="Darby A.C."/>
            <person name="Makepeace B.L."/>
        </authorList>
    </citation>
    <scope>NUCLEOTIDE SEQUENCE [LARGE SCALE GENOMIC DNA]</scope>
    <source>
        <strain evidence="6">UoL-WK</strain>
    </source>
</reference>
<organism evidence="6 7">
    <name type="scientific">Dinothrombium tinctorium</name>
    <dbReference type="NCBI Taxonomy" id="1965070"/>
    <lineage>
        <taxon>Eukaryota</taxon>
        <taxon>Metazoa</taxon>
        <taxon>Ecdysozoa</taxon>
        <taxon>Arthropoda</taxon>
        <taxon>Chelicerata</taxon>
        <taxon>Arachnida</taxon>
        <taxon>Acari</taxon>
        <taxon>Acariformes</taxon>
        <taxon>Trombidiformes</taxon>
        <taxon>Prostigmata</taxon>
        <taxon>Anystina</taxon>
        <taxon>Parasitengona</taxon>
        <taxon>Trombidioidea</taxon>
        <taxon>Trombidiidae</taxon>
        <taxon>Dinothrombium</taxon>
    </lineage>
</organism>
<evidence type="ECO:0000256" key="1">
    <source>
        <dbReference type="ARBA" id="ARBA00004123"/>
    </source>
</evidence>
<evidence type="ECO:0000256" key="3">
    <source>
        <dbReference type="SAM" id="Coils"/>
    </source>
</evidence>
<dbReference type="CDD" id="cd00024">
    <property type="entry name" value="CD_CSD"/>
    <property type="match status" value="1"/>
</dbReference>
<evidence type="ECO:0000259" key="5">
    <source>
        <dbReference type="PROSITE" id="PS50013"/>
    </source>
</evidence>
<dbReference type="GO" id="GO:0005694">
    <property type="term" value="C:chromosome"/>
    <property type="evidence" value="ECO:0007669"/>
    <property type="project" value="UniProtKB-ARBA"/>
</dbReference>
<dbReference type="PROSITE" id="PS50013">
    <property type="entry name" value="CHROMO_2"/>
    <property type="match status" value="1"/>
</dbReference>
<dbReference type="InterPro" id="IPR000953">
    <property type="entry name" value="Chromo/chromo_shadow_dom"/>
</dbReference>
<dbReference type="Pfam" id="PF00385">
    <property type="entry name" value="Chromo"/>
    <property type="match status" value="1"/>
</dbReference>
<dbReference type="InterPro" id="IPR023779">
    <property type="entry name" value="Chromodomain_CS"/>
</dbReference>
<dbReference type="AlphaFoldDB" id="A0A3S3NNL6"/>
<dbReference type="SMART" id="SM00298">
    <property type="entry name" value="CHROMO"/>
    <property type="match status" value="1"/>
</dbReference>
<gene>
    <name evidence="6" type="ORF">B4U79_09588</name>
</gene>
<dbReference type="InterPro" id="IPR017984">
    <property type="entry name" value="Chromo_dom_subgr"/>
</dbReference>
<feature type="compositionally biased region" description="Polar residues" evidence="4">
    <location>
        <begin position="119"/>
        <end position="134"/>
    </location>
</feature>
<protein>
    <submittedName>
        <fullName evidence="6">Heterochromatin protein 1-like protein</fullName>
    </submittedName>
</protein>
<proteinExistence type="predicted"/>
<evidence type="ECO:0000256" key="4">
    <source>
        <dbReference type="SAM" id="MobiDB-lite"/>
    </source>
</evidence>
<evidence type="ECO:0000313" key="7">
    <source>
        <dbReference type="Proteomes" id="UP000285301"/>
    </source>
</evidence>
<dbReference type="SUPFAM" id="SSF54160">
    <property type="entry name" value="Chromo domain-like"/>
    <property type="match status" value="1"/>
</dbReference>
<feature type="region of interest" description="Disordered" evidence="4">
    <location>
        <begin position="115"/>
        <end position="139"/>
    </location>
</feature>
<evidence type="ECO:0000256" key="2">
    <source>
        <dbReference type="ARBA" id="ARBA00023242"/>
    </source>
</evidence>
<feature type="coiled-coil region" evidence="3">
    <location>
        <begin position="4"/>
        <end position="31"/>
    </location>
</feature>
<dbReference type="Proteomes" id="UP000285301">
    <property type="component" value="Unassembled WGS sequence"/>
</dbReference>
<feature type="non-terminal residue" evidence="6">
    <location>
        <position position="195"/>
    </location>
</feature>
<dbReference type="InterPro" id="IPR016197">
    <property type="entry name" value="Chromo-like_dom_sf"/>
</dbReference>
<dbReference type="InterPro" id="IPR023780">
    <property type="entry name" value="Chromo_domain"/>
</dbReference>
<accession>A0A3S3NNL6</accession>
<comment type="caution">
    <text evidence="6">The sequence shown here is derived from an EMBL/GenBank/DDBJ whole genome shotgun (WGS) entry which is preliminary data.</text>
</comment>
<keyword evidence="3" id="KW-0175">Coiled coil</keyword>
<name>A0A3S3NNL6_9ACAR</name>
<dbReference type="InterPro" id="IPR051219">
    <property type="entry name" value="Heterochromatin_chromo-domain"/>
</dbReference>
<sequence>MSRFETVEQELNFYKSRCADLEAENARLRQQCLENCCWRSRANRISREFGGFVFNIEKALNHVKVFEKAEGDLRRECEQAGYVNLIDDVVPISSSPPKASFSSPKFMKLRPRRNATIREPSSSGEQSLRASASSIPPKVSGTLSVSNDEYAVEMILAKRFNCKENRVEYLVKWEGFDHEENSWEPEGNLNCDQLL</sequence>
<dbReference type="Gene3D" id="2.40.50.40">
    <property type="match status" value="1"/>
</dbReference>
<evidence type="ECO:0000313" key="6">
    <source>
        <dbReference type="EMBL" id="RWR98698.1"/>
    </source>
</evidence>
<dbReference type="PROSITE" id="PS00598">
    <property type="entry name" value="CHROMO_1"/>
    <property type="match status" value="1"/>
</dbReference>
<dbReference type="GO" id="GO:0005634">
    <property type="term" value="C:nucleus"/>
    <property type="evidence" value="ECO:0007669"/>
    <property type="project" value="UniProtKB-SubCell"/>
</dbReference>